<dbReference type="InterPro" id="IPR037914">
    <property type="entry name" value="SpoVT-AbrB_sf"/>
</dbReference>
<name>A0A6J4VEZ0_9BACT</name>
<dbReference type="AlphaFoldDB" id="A0A6J4VEZ0"/>
<evidence type="ECO:0000313" key="3">
    <source>
        <dbReference type="EMBL" id="CAA9575796.1"/>
    </source>
</evidence>
<proteinExistence type="predicted"/>
<dbReference type="PROSITE" id="PS51740">
    <property type="entry name" value="SPOVT_ABRB"/>
    <property type="match status" value="1"/>
</dbReference>
<protein>
    <recommendedName>
        <fullName evidence="2">SpoVT-AbrB domain-containing protein</fullName>
    </recommendedName>
</protein>
<keyword evidence="1" id="KW-0238">DNA-binding</keyword>
<accession>A0A6J4VEZ0</accession>
<feature type="domain" description="SpoVT-AbrB" evidence="2">
    <location>
        <begin position="1"/>
        <end position="43"/>
    </location>
</feature>
<dbReference type="EMBL" id="CADCWN010000195">
    <property type="protein sequence ID" value="CAA9575796.1"/>
    <property type="molecule type" value="Genomic_DNA"/>
</dbReference>
<sequence>MAIDAGGGIIVPTEYLDALGLQAGDGVVLRLGDDQLRIETIDAAIRRAQELVERHVPAERSLVDELIAERRAERRVEAARE</sequence>
<evidence type="ECO:0000259" key="2">
    <source>
        <dbReference type="PROSITE" id="PS51740"/>
    </source>
</evidence>
<dbReference type="GO" id="GO:0003677">
    <property type="term" value="F:DNA binding"/>
    <property type="evidence" value="ECO:0007669"/>
    <property type="project" value="UniProtKB-UniRule"/>
</dbReference>
<dbReference type="InterPro" id="IPR007159">
    <property type="entry name" value="SpoVT-AbrB_dom"/>
</dbReference>
<gene>
    <name evidence="3" type="ORF">AVDCRST_MAG18-2534</name>
</gene>
<reference evidence="3" key="1">
    <citation type="submission" date="2020-02" db="EMBL/GenBank/DDBJ databases">
        <authorList>
            <person name="Meier V. D."/>
        </authorList>
    </citation>
    <scope>NUCLEOTIDE SEQUENCE</scope>
    <source>
        <strain evidence="3">AVDCRST_MAG18</strain>
    </source>
</reference>
<dbReference type="SUPFAM" id="SSF89447">
    <property type="entry name" value="AbrB/MazE/MraZ-like"/>
    <property type="match status" value="1"/>
</dbReference>
<evidence type="ECO:0000256" key="1">
    <source>
        <dbReference type="PROSITE-ProRule" id="PRU01076"/>
    </source>
</evidence>
<organism evidence="3">
    <name type="scientific">uncultured Thermomicrobiales bacterium</name>
    <dbReference type="NCBI Taxonomy" id="1645740"/>
    <lineage>
        <taxon>Bacteria</taxon>
        <taxon>Pseudomonadati</taxon>
        <taxon>Thermomicrobiota</taxon>
        <taxon>Thermomicrobia</taxon>
        <taxon>Thermomicrobiales</taxon>
        <taxon>environmental samples</taxon>
    </lineage>
</organism>